<gene>
    <name evidence="4" type="ORF">GEV37_06385</name>
</gene>
<evidence type="ECO:0000256" key="1">
    <source>
        <dbReference type="ARBA" id="ARBA00005622"/>
    </source>
</evidence>
<dbReference type="EMBL" id="WHVL01000002">
    <property type="protein sequence ID" value="MCB8888741.1"/>
    <property type="molecule type" value="Genomic_DNA"/>
</dbReference>
<keyword evidence="5" id="KW-1185">Reference proteome</keyword>
<evidence type="ECO:0000256" key="3">
    <source>
        <dbReference type="SAM" id="MobiDB-lite"/>
    </source>
</evidence>
<name>A0ABS8DR56_9GAMM</name>
<organism evidence="4 5">
    <name type="scientific">Vreelandella malpeensis</name>
    <dbReference type="NCBI Taxonomy" id="1172368"/>
    <lineage>
        <taxon>Bacteria</taxon>
        <taxon>Pseudomonadati</taxon>
        <taxon>Pseudomonadota</taxon>
        <taxon>Gammaproteobacteria</taxon>
        <taxon>Oceanospirillales</taxon>
        <taxon>Halomonadaceae</taxon>
        <taxon>Vreelandella</taxon>
    </lineage>
</organism>
<reference evidence="4 5" key="1">
    <citation type="journal article" date="2021" name="Sci. Rep.">
        <title>Genome analysis of a halophilic bacterium Halomonas malpeensis YU-PRIM-29(T) reveals its exopolysaccharide and pigment producing capabilities.</title>
        <authorList>
            <person name="Athmika"/>
            <person name="Ghate S.D."/>
            <person name="Arun A.B."/>
            <person name="Rao S.S."/>
            <person name="Kumar S.T.A."/>
            <person name="Kandiyil M.K."/>
            <person name="Saptami K."/>
            <person name="Rekha P.D."/>
        </authorList>
    </citation>
    <scope>NUCLEOTIDE SEQUENCE [LARGE SCALE GENOMIC DNA]</scope>
    <source>
        <strain evidence="5">prim 29</strain>
    </source>
</reference>
<accession>A0ABS8DR56</accession>
<dbReference type="Pfam" id="PF00756">
    <property type="entry name" value="Esterase"/>
    <property type="match status" value="1"/>
</dbReference>
<keyword evidence="2 4" id="KW-0378">Hydrolase</keyword>
<dbReference type="GO" id="GO:0016787">
    <property type="term" value="F:hydrolase activity"/>
    <property type="evidence" value="ECO:0007669"/>
    <property type="project" value="UniProtKB-KW"/>
</dbReference>
<dbReference type="InterPro" id="IPR000801">
    <property type="entry name" value="Esterase-like"/>
</dbReference>
<protein>
    <submittedName>
        <fullName evidence="4">Alpha/beta hydrolase</fullName>
    </submittedName>
</protein>
<dbReference type="PANTHER" id="PTHR40841:SF2">
    <property type="entry name" value="SIDEROPHORE-DEGRADING ESTERASE (EUROFUNG)"/>
    <property type="match status" value="1"/>
</dbReference>
<dbReference type="InterPro" id="IPR029058">
    <property type="entry name" value="AB_hydrolase_fold"/>
</dbReference>
<comment type="similarity">
    <text evidence="1">Belongs to the esterase D family.</text>
</comment>
<dbReference type="Gene3D" id="3.40.50.1820">
    <property type="entry name" value="alpha/beta hydrolase"/>
    <property type="match status" value="1"/>
</dbReference>
<dbReference type="RefSeq" id="WP_227389408.1">
    <property type="nucleotide sequence ID" value="NZ_JBHSCJ010000010.1"/>
</dbReference>
<dbReference type="Proteomes" id="UP001319882">
    <property type="component" value="Unassembled WGS sequence"/>
</dbReference>
<dbReference type="SUPFAM" id="SSF53474">
    <property type="entry name" value="alpha/beta-Hydrolases"/>
    <property type="match status" value="1"/>
</dbReference>
<evidence type="ECO:0000256" key="2">
    <source>
        <dbReference type="ARBA" id="ARBA00022801"/>
    </source>
</evidence>
<dbReference type="InterPro" id="IPR052558">
    <property type="entry name" value="Siderophore_Hydrolase_D"/>
</dbReference>
<evidence type="ECO:0000313" key="5">
    <source>
        <dbReference type="Proteomes" id="UP001319882"/>
    </source>
</evidence>
<evidence type="ECO:0000313" key="4">
    <source>
        <dbReference type="EMBL" id="MCB8888741.1"/>
    </source>
</evidence>
<proteinExistence type="inferred from homology"/>
<feature type="region of interest" description="Disordered" evidence="3">
    <location>
        <begin position="289"/>
        <end position="312"/>
    </location>
</feature>
<sequence>MAQQRDPDRTLGHTVLDESIQAYRFEQFDVAHGDEARRWRITLAIPEYPAPAAGFSAMWMLDGNAALMAFDTDLLEMLAERPSPPVLVFLGYASELRTDPRRRSDYTFTALDGDDTLPPGQQGGGADAFLTALEQRIRPEVECRVTLAPNQQTLWGHSLGGLFVLHTLYTRPDAFNHYAAASPSLWWHEGALLDAPERAFLAQGVSQPTRVRITLGGAERARDHRHRDLNDPRVQAHLARIISVPADAPPRLAERLAEVANLKASYREFPGLGHGPMLNASLQDALEWGFPPKKSGPERLARPARCSVTQPE</sequence>
<dbReference type="PANTHER" id="PTHR40841">
    <property type="entry name" value="SIDEROPHORE TRIACETYLFUSARININE C ESTERASE"/>
    <property type="match status" value="1"/>
</dbReference>
<comment type="caution">
    <text evidence="4">The sequence shown here is derived from an EMBL/GenBank/DDBJ whole genome shotgun (WGS) entry which is preliminary data.</text>
</comment>